<dbReference type="STRING" id="1797457.A2160_00175"/>
<comment type="subunit">
    <text evidence="10">Monomer.</text>
</comment>
<comment type="caution">
    <text evidence="14">The sequence shown here is derived from an EMBL/GenBank/DDBJ whole genome shotgun (WGS) entry which is preliminary data.</text>
</comment>
<feature type="region of interest" description="Interaction with substrate tRNA" evidence="10">
    <location>
        <begin position="34"/>
        <end position="37"/>
    </location>
</feature>
<evidence type="ECO:0000256" key="1">
    <source>
        <dbReference type="ARBA" id="ARBA00001946"/>
    </source>
</evidence>
<dbReference type="PANTHER" id="PTHR11088:SF60">
    <property type="entry name" value="TRNA DIMETHYLALLYLTRANSFERASE"/>
    <property type="match status" value="1"/>
</dbReference>
<proteinExistence type="inferred from homology"/>
<dbReference type="EMBL" id="MEZK01000021">
    <property type="protein sequence ID" value="OGD62484.1"/>
    <property type="molecule type" value="Genomic_DNA"/>
</dbReference>
<feature type="site" description="Interaction with substrate tRNA" evidence="10">
    <location>
        <position position="122"/>
    </location>
</feature>
<keyword evidence="5 10" id="KW-0819">tRNA processing</keyword>
<comment type="similarity">
    <text evidence="3 10 13">Belongs to the IPP transferase family.</text>
</comment>
<dbReference type="InterPro" id="IPR027417">
    <property type="entry name" value="P-loop_NTPase"/>
</dbReference>
<protein>
    <recommendedName>
        <fullName evidence="10">tRNA dimethylallyltransferase</fullName>
        <ecNumber evidence="10">2.5.1.75</ecNumber>
    </recommendedName>
    <alternativeName>
        <fullName evidence="10">Dimethylallyl diphosphate:tRNA dimethylallyltransferase</fullName>
        <shortName evidence="10">DMAPP:tRNA dimethylallyltransferase</shortName>
        <shortName evidence="10">DMATase</shortName>
    </alternativeName>
    <alternativeName>
        <fullName evidence="10">Isopentenyl-diphosphate:tRNA isopentenyltransferase</fullName>
        <shortName evidence="10">IPP transferase</shortName>
        <shortName evidence="10">IPPT</shortName>
        <shortName evidence="10">IPTase</shortName>
    </alternativeName>
</protein>
<comment type="cofactor">
    <cofactor evidence="1 10">
        <name>Mg(2+)</name>
        <dbReference type="ChEBI" id="CHEBI:18420"/>
    </cofactor>
</comment>
<keyword evidence="7 10" id="KW-0067">ATP-binding</keyword>
<evidence type="ECO:0000313" key="15">
    <source>
        <dbReference type="Proteomes" id="UP000177006"/>
    </source>
</evidence>
<evidence type="ECO:0000256" key="3">
    <source>
        <dbReference type="ARBA" id="ARBA00005842"/>
    </source>
</evidence>
<evidence type="ECO:0000256" key="7">
    <source>
        <dbReference type="ARBA" id="ARBA00022840"/>
    </source>
</evidence>
<keyword evidence="4 10" id="KW-0808">Transferase</keyword>
<dbReference type="InterPro" id="IPR039657">
    <property type="entry name" value="Dimethylallyltransferase"/>
</dbReference>
<dbReference type="SUPFAM" id="SSF52540">
    <property type="entry name" value="P-loop containing nucleoside triphosphate hydrolases"/>
    <property type="match status" value="1"/>
</dbReference>
<evidence type="ECO:0000256" key="13">
    <source>
        <dbReference type="RuleBase" id="RU003785"/>
    </source>
</evidence>
<comment type="caution">
    <text evidence="10">Lacks conserved residue(s) required for the propagation of feature annotation.</text>
</comment>
<dbReference type="GO" id="GO:0006400">
    <property type="term" value="P:tRNA modification"/>
    <property type="evidence" value="ECO:0007669"/>
    <property type="project" value="TreeGrafter"/>
</dbReference>
<evidence type="ECO:0000256" key="11">
    <source>
        <dbReference type="RuleBase" id="RU003783"/>
    </source>
</evidence>
<dbReference type="NCBIfam" id="TIGR00174">
    <property type="entry name" value="miaA"/>
    <property type="match status" value="1"/>
</dbReference>
<dbReference type="Gene3D" id="1.10.20.140">
    <property type="match status" value="1"/>
</dbReference>
<evidence type="ECO:0000256" key="9">
    <source>
        <dbReference type="ARBA" id="ARBA00049563"/>
    </source>
</evidence>
<dbReference type="GO" id="GO:0052381">
    <property type="term" value="F:tRNA dimethylallyltransferase activity"/>
    <property type="evidence" value="ECO:0007669"/>
    <property type="project" value="UniProtKB-UniRule"/>
</dbReference>
<evidence type="ECO:0000313" key="14">
    <source>
        <dbReference type="EMBL" id="OGD62484.1"/>
    </source>
</evidence>
<organism evidence="14 15">
    <name type="scientific">Candidatus Beckwithbacteria bacterium RBG_13_42_9</name>
    <dbReference type="NCBI Taxonomy" id="1797457"/>
    <lineage>
        <taxon>Bacteria</taxon>
        <taxon>Candidatus Beckwithiibacteriota</taxon>
    </lineage>
</organism>
<dbReference type="Pfam" id="PF01715">
    <property type="entry name" value="IPPT"/>
    <property type="match status" value="1"/>
</dbReference>
<comment type="catalytic activity">
    <reaction evidence="9 10 11">
        <text>adenosine(37) in tRNA + dimethylallyl diphosphate = N(6)-dimethylallyladenosine(37) in tRNA + diphosphate</text>
        <dbReference type="Rhea" id="RHEA:26482"/>
        <dbReference type="Rhea" id="RHEA-COMP:10162"/>
        <dbReference type="Rhea" id="RHEA-COMP:10375"/>
        <dbReference type="ChEBI" id="CHEBI:33019"/>
        <dbReference type="ChEBI" id="CHEBI:57623"/>
        <dbReference type="ChEBI" id="CHEBI:74411"/>
        <dbReference type="ChEBI" id="CHEBI:74415"/>
        <dbReference type="EC" id="2.5.1.75"/>
    </reaction>
</comment>
<evidence type="ECO:0000256" key="2">
    <source>
        <dbReference type="ARBA" id="ARBA00003213"/>
    </source>
</evidence>
<sequence>MNKLLIICGPTATGKSELGLKIAQKFNGEIVSADSRQVYKRMDIGTGKFLPGIKNLKFKIKNFKNLSKYKIGYFLIRNIPIWLLDIVEPDVKFSVALYQKIAQVVIEDVWSREKLPIVVGGTGLYIKSLIAPMATFGLAPDWKLRKKLENLDIEKLRAKLAEVDPRRLARMNDSDRNNPRRLIRAIEIANKTKNIGQRPISLWLKKLKIKNSNAKKDSSNVLIIGLRTKSIDKLDSRIDKRVEERIKAGAEKEVKKLVKLYGWHNSVLSTTIGYKEWRDYFVRKINLVTVKERWQLAEHAYARRQMTWFKKQNIDYWLNIESKSFDTKVVNIVQQYYGKG</sequence>
<dbReference type="EC" id="2.5.1.75" evidence="10"/>
<evidence type="ECO:0000256" key="6">
    <source>
        <dbReference type="ARBA" id="ARBA00022741"/>
    </source>
</evidence>
<dbReference type="GO" id="GO:0005524">
    <property type="term" value="F:ATP binding"/>
    <property type="evidence" value="ECO:0007669"/>
    <property type="project" value="UniProtKB-UniRule"/>
</dbReference>
<accession>A0A1F5E5D6</accession>
<feature type="site" description="Interaction with substrate tRNA" evidence="10">
    <location>
        <position position="145"/>
    </location>
</feature>
<feature type="binding site" evidence="10">
    <location>
        <begin position="9"/>
        <end position="16"/>
    </location>
    <ligand>
        <name>ATP</name>
        <dbReference type="ChEBI" id="CHEBI:30616"/>
    </ligand>
</feature>
<reference evidence="14 15" key="1">
    <citation type="journal article" date="2016" name="Nat. Commun.">
        <title>Thousands of microbial genomes shed light on interconnected biogeochemical processes in an aquifer system.</title>
        <authorList>
            <person name="Anantharaman K."/>
            <person name="Brown C.T."/>
            <person name="Hug L.A."/>
            <person name="Sharon I."/>
            <person name="Castelle C.J."/>
            <person name="Probst A.J."/>
            <person name="Thomas B.C."/>
            <person name="Singh A."/>
            <person name="Wilkins M.J."/>
            <person name="Karaoz U."/>
            <person name="Brodie E.L."/>
            <person name="Williams K.H."/>
            <person name="Hubbard S.S."/>
            <person name="Banfield J.F."/>
        </authorList>
    </citation>
    <scope>NUCLEOTIDE SEQUENCE [LARGE SCALE GENOMIC DNA]</scope>
</reference>
<comment type="function">
    <text evidence="2 10 12">Catalyzes the transfer of a dimethylallyl group onto the adenine at position 37 in tRNAs that read codons beginning with uridine, leading to the formation of N6-(dimethylallyl)adenosine (i(6)A).</text>
</comment>
<evidence type="ECO:0000256" key="10">
    <source>
        <dbReference type="HAMAP-Rule" id="MF_00185"/>
    </source>
</evidence>
<dbReference type="Gene3D" id="3.40.50.300">
    <property type="entry name" value="P-loop containing nucleotide triphosphate hydrolases"/>
    <property type="match status" value="1"/>
</dbReference>
<evidence type="ECO:0000256" key="8">
    <source>
        <dbReference type="ARBA" id="ARBA00022842"/>
    </source>
</evidence>
<feature type="binding site" evidence="10">
    <location>
        <begin position="11"/>
        <end position="16"/>
    </location>
    <ligand>
        <name>substrate</name>
    </ligand>
</feature>
<evidence type="ECO:0000256" key="12">
    <source>
        <dbReference type="RuleBase" id="RU003784"/>
    </source>
</evidence>
<name>A0A1F5E5D6_9BACT</name>
<dbReference type="AlphaFoldDB" id="A0A1F5E5D6"/>
<gene>
    <name evidence="10" type="primary">miaA</name>
    <name evidence="14" type="ORF">A2160_00175</name>
</gene>
<evidence type="ECO:0000256" key="4">
    <source>
        <dbReference type="ARBA" id="ARBA00022679"/>
    </source>
</evidence>
<keyword evidence="6 10" id="KW-0547">Nucleotide-binding</keyword>
<dbReference type="HAMAP" id="MF_00185">
    <property type="entry name" value="IPP_trans"/>
    <property type="match status" value="1"/>
</dbReference>
<dbReference type="InterPro" id="IPR018022">
    <property type="entry name" value="IPT"/>
</dbReference>
<evidence type="ECO:0000256" key="5">
    <source>
        <dbReference type="ARBA" id="ARBA00022694"/>
    </source>
</evidence>
<keyword evidence="8 10" id="KW-0460">Magnesium</keyword>
<dbReference type="PANTHER" id="PTHR11088">
    <property type="entry name" value="TRNA DIMETHYLALLYLTRANSFERASE"/>
    <property type="match status" value="1"/>
</dbReference>
<dbReference type="Proteomes" id="UP000177006">
    <property type="component" value="Unassembled WGS sequence"/>
</dbReference>